<feature type="transmembrane region" description="Helical" evidence="9">
    <location>
        <begin position="90"/>
        <end position="117"/>
    </location>
</feature>
<dbReference type="PROSITE" id="PS50928">
    <property type="entry name" value="ABC_TM1"/>
    <property type="match status" value="2"/>
</dbReference>
<dbReference type="GO" id="GO:0022857">
    <property type="term" value="F:transmembrane transporter activity"/>
    <property type="evidence" value="ECO:0007669"/>
    <property type="project" value="InterPro"/>
</dbReference>
<keyword evidence="8 9" id="KW-0472">Membrane</keyword>
<comment type="subcellular location">
    <subcellularLocation>
        <location evidence="1">Cell inner membrane</location>
        <topology evidence="1">Multi-pass membrane protein</topology>
    </subcellularLocation>
    <subcellularLocation>
        <location evidence="9">Cell membrane</location>
        <topology evidence="9">Multi-pass membrane protein</topology>
    </subcellularLocation>
</comment>
<dbReference type="PANTHER" id="PTHR30614">
    <property type="entry name" value="MEMBRANE COMPONENT OF AMINO ACID ABC TRANSPORTER"/>
    <property type="match status" value="1"/>
</dbReference>
<gene>
    <name evidence="11" type="ORF">F8A88_13880</name>
</gene>
<keyword evidence="5 9" id="KW-0812">Transmembrane</keyword>
<dbReference type="CDD" id="cd06261">
    <property type="entry name" value="TM_PBP2"/>
    <property type="match status" value="2"/>
</dbReference>
<feature type="transmembrane region" description="Helical" evidence="9">
    <location>
        <begin position="234"/>
        <end position="253"/>
    </location>
</feature>
<evidence type="ECO:0000256" key="6">
    <source>
        <dbReference type="ARBA" id="ARBA00022970"/>
    </source>
</evidence>
<name>A0A6N6MY90_9BACT</name>
<keyword evidence="12" id="KW-1185">Reference proteome</keyword>
<feature type="transmembrane region" description="Helical" evidence="9">
    <location>
        <begin position="61"/>
        <end position="83"/>
    </location>
</feature>
<dbReference type="GO" id="GO:0006865">
    <property type="term" value="P:amino acid transport"/>
    <property type="evidence" value="ECO:0007669"/>
    <property type="project" value="UniProtKB-KW"/>
</dbReference>
<feature type="transmembrane region" description="Helical" evidence="9">
    <location>
        <begin position="330"/>
        <end position="354"/>
    </location>
</feature>
<dbReference type="InterPro" id="IPR010065">
    <property type="entry name" value="AA_ABC_transptr_permease_3TM"/>
</dbReference>
<feature type="transmembrane region" description="Helical" evidence="9">
    <location>
        <begin position="137"/>
        <end position="156"/>
    </location>
</feature>
<keyword evidence="4" id="KW-1003">Cell membrane</keyword>
<dbReference type="NCBIfam" id="TIGR01726">
    <property type="entry name" value="HEQRo_perm_3TM"/>
    <property type="match status" value="2"/>
</dbReference>
<dbReference type="InterPro" id="IPR000515">
    <property type="entry name" value="MetI-like"/>
</dbReference>
<dbReference type="InterPro" id="IPR043429">
    <property type="entry name" value="ArtM/GltK/GlnP/TcyL/YhdX-like"/>
</dbReference>
<feature type="domain" description="ABC transmembrane type-1" evidence="10">
    <location>
        <begin position="59"/>
        <end position="256"/>
    </location>
</feature>
<dbReference type="RefSeq" id="WP_151151775.1">
    <property type="nucleotide sequence ID" value="NZ_WAIE01000007.1"/>
</dbReference>
<dbReference type="EMBL" id="WAIE01000007">
    <property type="protein sequence ID" value="KAB1440334.1"/>
    <property type="molecule type" value="Genomic_DNA"/>
</dbReference>
<dbReference type="PANTHER" id="PTHR30614:SF0">
    <property type="entry name" value="L-CYSTINE TRANSPORT SYSTEM PERMEASE PROTEIN TCYL"/>
    <property type="match status" value="1"/>
</dbReference>
<keyword evidence="3 9" id="KW-0813">Transport</keyword>
<feature type="transmembrane region" description="Helical" evidence="9">
    <location>
        <begin position="552"/>
        <end position="572"/>
    </location>
</feature>
<dbReference type="Proteomes" id="UP000438699">
    <property type="component" value="Unassembled WGS sequence"/>
</dbReference>
<evidence type="ECO:0000256" key="4">
    <source>
        <dbReference type="ARBA" id="ARBA00022475"/>
    </source>
</evidence>
<dbReference type="Pfam" id="PF00528">
    <property type="entry name" value="BPD_transp_1"/>
    <property type="match status" value="2"/>
</dbReference>
<feature type="transmembrane region" description="Helical" evidence="9">
    <location>
        <begin position="374"/>
        <end position="402"/>
    </location>
</feature>
<accession>A0A6N6MY90</accession>
<comment type="similarity">
    <text evidence="2">Belongs to the binding-protein-dependent transport system permease family. HisMQ subfamily.</text>
</comment>
<evidence type="ECO:0000256" key="5">
    <source>
        <dbReference type="ARBA" id="ARBA00022692"/>
    </source>
</evidence>
<protein>
    <submittedName>
        <fullName evidence="11">Amino acid ABC transporter permease</fullName>
    </submittedName>
</protein>
<feature type="transmembrane region" description="Helical" evidence="9">
    <location>
        <begin position="9"/>
        <end position="29"/>
    </location>
</feature>
<evidence type="ECO:0000256" key="8">
    <source>
        <dbReference type="ARBA" id="ARBA00023136"/>
    </source>
</evidence>
<feature type="transmembrane region" description="Helical" evidence="9">
    <location>
        <begin position="273"/>
        <end position="292"/>
    </location>
</feature>
<feature type="transmembrane region" description="Helical" evidence="9">
    <location>
        <begin position="450"/>
        <end position="467"/>
    </location>
</feature>
<evidence type="ECO:0000256" key="1">
    <source>
        <dbReference type="ARBA" id="ARBA00004429"/>
    </source>
</evidence>
<proteinExistence type="inferred from homology"/>
<evidence type="ECO:0000313" key="11">
    <source>
        <dbReference type="EMBL" id="KAB1440334.1"/>
    </source>
</evidence>
<organism evidence="11 12">
    <name type="scientific">Pseudodesulfovibrio senegalensis</name>
    <dbReference type="NCBI Taxonomy" id="1721087"/>
    <lineage>
        <taxon>Bacteria</taxon>
        <taxon>Pseudomonadati</taxon>
        <taxon>Thermodesulfobacteriota</taxon>
        <taxon>Desulfovibrionia</taxon>
        <taxon>Desulfovibrionales</taxon>
        <taxon>Desulfovibrionaceae</taxon>
    </lineage>
</organism>
<dbReference type="OrthoDB" id="9809799at2"/>
<dbReference type="InterPro" id="IPR035906">
    <property type="entry name" value="MetI-like_sf"/>
</dbReference>
<evidence type="ECO:0000256" key="9">
    <source>
        <dbReference type="RuleBase" id="RU363032"/>
    </source>
</evidence>
<feature type="transmembrane region" description="Helical" evidence="9">
    <location>
        <begin position="423"/>
        <end position="444"/>
    </location>
</feature>
<dbReference type="SUPFAM" id="SSF161098">
    <property type="entry name" value="MetI-like"/>
    <property type="match status" value="2"/>
</dbReference>
<feature type="domain" description="ABC transmembrane type-1" evidence="10">
    <location>
        <begin position="381"/>
        <end position="571"/>
    </location>
</feature>
<comment type="caution">
    <text evidence="11">The sequence shown here is derived from an EMBL/GenBank/DDBJ whole genome shotgun (WGS) entry which is preliminary data.</text>
</comment>
<dbReference type="AlphaFoldDB" id="A0A6N6MY90"/>
<evidence type="ECO:0000256" key="3">
    <source>
        <dbReference type="ARBA" id="ARBA00022448"/>
    </source>
</evidence>
<feature type="transmembrane region" description="Helical" evidence="9">
    <location>
        <begin position="508"/>
        <end position="532"/>
    </location>
</feature>
<evidence type="ECO:0000313" key="12">
    <source>
        <dbReference type="Proteomes" id="UP000438699"/>
    </source>
</evidence>
<keyword evidence="6" id="KW-0029">Amino-acid transport</keyword>
<sequence length="587" mass="66793">MFKHYFEKIWVQNVALFCLLALVVYYFGFVFEFKYDFHWAILFEKTQYGFMSELLLNGLNLTITISIYSALIALGLGTVFGLARLSNFKPVYWFATCYVEIFRNTPLLVQLFFWNFALPYAFPEDIRMQLFELDFEFWIAVVGLGVFTSAFMAEIIRSGIQSIPKGLLEASYSSGLTFGQTLRRIILPLAFREIIPPLGSEFLNNMKNSSLAQTIGVMEIFWAMTEVTSLTYHWFEALTAATIIYTLLSLLIAGIMNLVNAKLKIVPKGQETFIRKISDALFWIFGAIYSRCSRTKRRMARKRAASKTLSPTERALKVAWKGMTIAGRGLFVLFLCYLLFMVAKALLGFNWEIIAKNLRTLVLWRFPNGGDTEFFMGLGGLSSSIIMAVFAISCSFIIGLFAGMGRTSKYRFFRIPCTIYIELIRANPLVIVLSWMFFTIPVILKIELQAFWAATWAMTIFFGAYIAEIVRAGIENIPPGQVEAAQSTGLTYFQTMRKIILPQALKQMLPGLVGLFIAAFKDTSLAYIIGVMELTRAGFALNNRLMVYPFEIYTAVAALYFICCFCMSKYAAHLERRLSPEKVRLDM</sequence>
<evidence type="ECO:0000259" key="10">
    <source>
        <dbReference type="PROSITE" id="PS50928"/>
    </source>
</evidence>
<dbReference type="Gene3D" id="1.10.3720.10">
    <property type="entry name" value="MetI-like"/>
    <property type="match status" value="2"/>
</dbReference>
<evidence type="ECO:0000256" key="7">
    <source>
        <dbReference type="ARBA" id="ARBA00022989"/>
    </source>
</evidence>
<evidence type="ECO:0000256" key="2">
    <source>
        <dbReference type="ARBA" id="ARBA00010072"/>
    </source>
</evidence>
<dbReference type="GO" id="GO:0043190">
    <property type="term" value="C:ATP-binding cassette (ABC) transporter complex"/>
    <property type="evidence" value="ECO:0007669"/>
    <property type="project" value="InterPro"/>
</dbReference>
<reference evidence="11 12" key="1">
    <citation type="journal article" date="2017" name="Int. J. Syst. Evol. Microbiol.">
        <title>Desulfovibrio senegalensis sp. nov., a mesophilic sulfate reducer isolated from marine sediment.</title>
        <authorList>
            <person name="Thioye A."/>
            <person name="Gam Z.B.A."/>
            <person name="Mbengue M."/>
            <person name="Cayol J.L."/>
            <person name="Joseph-Bartoli M."/>
            <person name="Toure-Kane C."/>
            <person name="Labat M."/>
        </authorList>
    </citation>
    <scope>NUCLEOTIDE SEQUENCE [LARGE SCALE GENOMIC DNA]</scope>
    <source>
        <strain evidence="11 12">DSM 101509</strain>
    </source>
</reference>
<keyword evidence="7 9" id="KW-1133">Transmembrane helix</keyword>